<accession>A0A1Z4EMY2</accession>
<gene>
    <name evidence="1" type="ORF">MSG_04149</name>
</gene>
<dbReference type="EMBL" id="AP018164">
    <property type="protein sequence ID" value="BAX94270.1"/>
    <property type="molecule type" value="Genomic_DNA"/>
</dbReference>
<dbReference type="PROSITE" id="PS50977">
    <property type="entry name" value="HTH_TETR_2"/>
    <property type="match status" value="1"/>
</dbReference>
<dbReference type="KEGG" id="mshg:MSG_04149"/>
<dbReference type="RefSeq" id="WP_096442545.1">
    <property type="nucleotide sequence ID" value="NZ_AP018164.1"/>
</dbReference>
<dbReference type="Proteomes" id="UP000217736">
    <property type="component" value="Chromosome"/>
</dbReference>
<dbReference type="Gene3D" id="1.10.357.10">
    <property type="entry name" value="Tetracycline Repressor, domain 2"/>
    <property type="match status" value="1"/>
</dbReference>
<protein>
    <submittedName>
        <fullName evidence="1">TetR family transcriptional regulator</fullName>
    </submittedName>
</protein>
<keyword evidence="2" id="KW-1185">Reference proteome</keyword>
<dbReference type="Pfam" id="PF16925">
    <property type="entry name" value="TetR_C_13"/>
    <property type="match status" value="1"/>
</dbReference>
<dbReference type="PANTHER" id="PTHR47506">
    <property type="entry name" value="TRANSCRIPTIONAL REGULATORY PROTEIN"/>
    <property type="match status" value="1"/>
</dbReference>
<evidence type="ECO:0000313" key="1">
    <source>
        <dbReference type="EMBL" id="BAX94270.1"/>
    </source>
</evidence>
<dbReference type="GO" id="GO:0003677">
    <property type="term" value="F:DNA binding"/>
    <property type="evidence" value="ECO:0007669"/>
    <property type="project" value="UniProtKB-UniRule"/>
</dbReference>
<dbReference type="SUPFAM" id="SSF46689">
    <property type="entry name" value="Homeodomain-like"/>
    <property type="match status" value="1"/>
</dbReference>
<dbReference type="InterPro" id="IPR036271">
    <property type="entry name" value="Tet_transcr_reg_TetR-rel_C_sf"/>
</dbReference>
<name>A0A1Z4EMY2_9MYCO</name>
<dbReference type="InterPro" id="IPR001647">
    <property type="entry name" value="HTH_TetR"/>
</dbReference>
<dbReference type="PANTHER" id="PTHR47506:SF1">
    <property type="entry name" value="HTH-TYPE TRANSCRIPTIONAL REGULATOR YJDC"/>
    <property type="match status" value="1"/>
</dbReference>
<dbReference type="OrthoDB" id="9805134at2"/>
<reference evidence="2" key="1">
    <citation type="submission" date="2017-06" db="EMBL/GenBank/DDBJ databases">
        <title>Complete Genome Sequence of Mycobacterium shigaense.</title>
        <authorList>
            <person name="Fukano H."/>
            <person name="Yoshida M."/>
            <person name="Kazumi Y."/>
            <person name="Ogura Y."/>
            <person name="Mitarai S."/>
            <person name="Hayashi T."/>
            <person name="Hoshino Y."/>
        </authorList>
    </citation>
    <scope>NUCLEOTIDE SEQUENCE [LARGE SCALE GENOMIC DNA]</scope>
    <source>
        <strain evidence="2">UN-152</strain>
    </source>
</reference>
<dbReference type="Gene3D" id="1.10.10.60">
    <property type="entry name" value="Homeodomain-like"/>
    <property type="match status" value="1"/>
</dbReference>
<sequence>MADIKHFDVDAALDAIVSQFWRNGLAATGIQDIVTATGLNRSSLYGAFGNKQSMYVHALRRYIDTWAEPVHRHLTESGRGVPAIIDLFDALIQLRCSGTFAGWGCMITNAHAGIESAEPEIRSLLNRHHEQLRGALGAALHAGLDEGQLSGVTDVDAAAGVLAALVYAINLRSRSGTDAPALRRAVASTFASHGYAVGEIPDQAATA</sequence>
<dbReference type="Pfam" id="PF00440">
    <property type="entry name" value="TetR_N"/>
    <property type="match status" value="1"/>
</dbReference>
<dbReference type="AlphaFoldDB" id="A0A1Z4EMY2"/>
<dbReference type="InterPro" id="IPR009057">
    <property type="entry name" value="Homeodomain-like_sf"/>
</dbReference>
<evidence type="ECO:0000313" key="2">
    <source>
        <dbReference type="Proteomes" id="UP000217736"/>
    </source>
</evidence>
<proteinExistence type="predicted"/>
<organism evidence="1 2">
    <name type="scientific">Mycobacterium shigaense</name>
    <dbReference type="NCBI Taxonomy" id="722731"/>
    <lineage>
        <taxon>Bacteria</taxon>
        <taxon>Bacillati</taxon>
        <taxon>Actinomycetota</taxon>
        <taxon>Actinomycetes</taxon>
        <taxon>Mycobacteriales</taxon>
        <taxon>Mycobacteriaceae</taxon>
        <taxon>Mycobacterium</taxon>
        <taxon>Mycobacterium simiae complex</taxon>
    </lineage>
</organism>
<dbReference type="SUPFAM" id="SSF48498">
    <property type="entry name" value="Tetracyclin repressor-like, C-terminal domain"/>
    <property type="match status" value="1"/>
</dbReference>
<dbReference type="InterPro" id="IPR011075">
    <property type="entry name" value="TetR_C"/>
</dbReference>